<dbReference type="PROSITE" id="PS00775">
    <property type="entry name" value="GLYCOSYL_HYDROL_F3"/>
    <property type="match status" value="1"/>
</dbReference>
<feature type="domain" description="PA14" evidence="7">
    <location>
        <begin position="398"/>
        <end position="559"/>
    </location>
</feature>
<evidence type="ECO:0000256" key="6">
    <source>
        <dbReference type="RuleBase" id="RU361161"/>
    </source>
</evidence>
<dbReference type="Gene3D" id="2.60.120.260">
    <property type="entry name" value="Galactose-binding domain-like"/>
    <property type="match status" value="1"/>
</dbReference>
<dbReference type="SMART" id="SM00758">
    <property type="entry name" value="PA14"/>
    <property type="match status" value="1"/>
</dbReference>
<dbReference type="Gene3D" id="2.60.40.10">
    <property type="entry name" value="Immunoglobulins"/>
    <property type="match status" value="1"/>
</dbReference>
<dbReference type="AlphaFoldDB" id="A0A0V1Q5W4"/>
<dbReference type="PRINTS" id="PR00133">
    <property type="entry name" value="GLHYDRLASE3"/>
</dbReference>
<organism evidence="8 9">
    <name type="scientific">Debaryomyces fabryi</name>
    <dbReference type="NCBI Taxonomy" id="58627"/>
    <lineage>
        <taxon>Eukaryota</taxon>
        <taxon>Fungi</taxon>
        <taxon>Dikarya</taxon>
        <taxon>Ascomycota</taxon>
        <taxon>Saccharomycotina</taxon>
        <taxon>Pichiomycetes</taxon>
        <taxon>Debaryomycetaceae</taxon>
        <taxon>Debaryomyces</taxon>
    </lineage>
</organism>
<dbReference type="InterPro" id="IPR026891">
    <property type="entry name" value="Fn3-like"/>
</dbReference>
<proteinExistence type="inferred from homology"/>
<comment type="caution">
    <text evidence="8">The sequence shown here is derived from an EMBL/GenBank/DDBJ whole genome shotgun (WGS) entry which is preliminary data.</text>
</comment>
<dbReference type="InterPro" id="IPR013783">
    <property type="entry name" value="Ig-like_fold"/>
</dbReference>
<dbReference type="SUPFAM" id="SSF56988">
    <property type="entry name" value="Anthrax protective antigen"/>
    <property type="match status" value="1"/>
</dbReference>
<protein>
    <recommendedName>
        <fullName evidence="3 6">beta-glucosidase</fullName>
        <ecNumber evidence="3 6">3.2.1.21</ecNumber>
    </recommendedName>
</protein>
<dbReference type="InterPro" id="IPR036881">
    <property type="entry name" value="Glyco_hydro_3_C_sf"/>
</dbReference>
<evidence type="ECO:0000256" key="3">
    <source>
        <dbReference type="ARBA" id="ARBA00012744"/>
    </source>
</evidence>
<dbReference type="SMART" id="SM01217">
    <property type="entry name" value="Fn3_like"/>
    <property type="match status" value="1"/>
</dbReference>
<dbReference type="UniPathway" id="UPA00696"/>
<evidence type="ECO:0000256" key="2">
    <source>
        <dbReference type="ARBA" id="ARBA00005336"/>
    </source>
</evidence>
<dbReference type="OrthoDB" id="47059at2759"/>
<dbReference type="FunFam" id="3.20.20.300:FF:000006">
    <property type="entry name" value="Beta-glucosidase H"/>
    <property type="match status" value="1"/>
</dbReference>
<dbReference type="Pfam" id="PF01915">
    <property type="entry name" value="Glyco_hydro_3_C"/>
    <property type="match status" value="1"/>
</dbReference>
<dbReference type="GO" id="GO:0008422">
    <property type="term" value="F:beta-glucosidase activity"/>
    <property type="evidence" value="ECO:0007669"/>
    <property type="project" value="UniProtKB-EC"/>
</dbReference>
<sequence length="837" mass="92084">MSEFDIESTLAQLTIQEKIGLLAGIDFWHTFAVERLNIPSLRFSDGPNGLRGTKFFDSVPSACFPCGTALAATFDKDLLFEAGRLMGDEAKHKGAHVVLGPTINIQRGPLGGRGFESFSEDAHLTGQSAASIINGIQDKGIAATIKHFVCNDLEDQRNSSNSVLTERALREIYLEPFRIAIKHSNPVALMTAYNKVNGEHVSQSERLIQDILRKEWGWEGTTMSDWYGTYTSKEAIENGLDIEMPGPSIFRNTTEVAAMVTSKELHIKKIDERVKNVLKLIKYALKSGIPGNAPETSNGNTPETAALLRKIAHDSVVVLKNDDNILPLSKDDKIAVIGPNAKYAAYCGGGSAALRAYYTTTPFDSISKKLNNEPEYTIGAYGHRLLPALGPQLINPKTGKAGYNLKFYLEPNSPSKRTLIDEKDLDLSHIFMVDYYNDKVKDDLFYIDFDGQFTPEETADYEFGLAVLGTAQLFVDDKLVVDNKTVQERGNSFFNSGSNEVRNSISLEKGKTYSIRIEFGSAPTFTAPSSNSVSFGGGGGINLGLARVINPEEEISKAAELAKKVDKVVLNIGLNQEWESEGFDRPDMKLTGYTNKLVEAVLDANPNTVIVNQSGTPVEFPWIKKANTLVQAWYGGNEGGNGIADVLFGDVNPNGKLSLSFPVKNVDNPTYLNFKTENGRVLYGEDIFVGYKYYEKLEREVAFPFGFGLSYTKFDISGLKVAVSEKDDALEVHVNVKNTGKVDGSEVVQVYISKDESDVIRPVKELKGFEKVNLKAGATSTVSLKLSLKDSISFFDEYQDEWSVEKGAYTVHVGNSSRDIASTSSFKIEKDFLWSGM</sequence>
<comment type="catalytic activity">
    <reaction evidence="1 6">
        <text>Hydrolysis of terminal, non-reducing beta-D-glucosyl residues with release of beta-D-glucose.</text>
        <dbReference type="EC" id="3.2.1.21"/>
    </reaction>
</comment>
<keyword evidence="9" id="KW-1185">Reference proteome</keyword>
<dbReference type="GO" id="GO:0030245">
    <property type="term" value="P:cellulose catabolic process"/>
    <property type="evidence" value="ECO:0007669"/>
    <property type="project" value="UniProtKB-UniPathway"/>
</dbReference>
<dbReference type="PROSITE" id="PS51820">
    <property type="entry name" value="PA14"/>
    <property type="match status" value="1"/>
</dbReference>
<dbReference type="Pfam" id="PF14310">
    <property type="entry name" value="Fn3-like"/>
    <property type="match status" value="1"/>
</dbReference>
<keyword evidence="6" id="KW-0119">Carbohydrate metabolism</keyword>
<dbReference type="RefSeq" id="XP_015469990.1">
    <property type="nucleotide sequence ID" value="XM_015609173.1"/>
</dbReference>
<dbReference type="PANTHER" id="PTHR42715:SF27">
    <property type="entry name" value="BETA-GLUCOSIDASE-RELATED"/>
    <property type="match status" value="1"/>
</dbReference>
<dbReference type="InterPro" id="IPR011658">
    <property type="entry name" value="PA14_dom"/>
</dbReference>
<dbReference type="Gene3D" id="3.20.20.300">
    <property type="entry name" value="Glycoside hydrolase, family 3, N-terminal domain"/>
    <property type="match status" value="1"/>
</dbReference>
<comment type="pathway">
    <text evidence="6">Glycan metabolism; cellulose degradation.</text>
</comment>
<dbReference type="SUPFAM" id="SSF51445">
    <property type="entry name" value="(Trans)glycosidases"/>
    <property type="match status" value="1"/>
</dbReference>
<dbReference type="Pfam" id="PF07691">
    <property type="entry name" value="PA14"/>
    <property type="match status" value="1"/>
</dbReference>
<reference evidence="8 9" key="1">
    <citation type="submission" date="2015-11" db="EMBL/GenBank/DDBJ databases">
        <title>The genome of Debaryomyces fabryi.</title>
        <authorList>
            <person name="Tafer H."/>
            <person name="Lopandic K."/>
        </authorList>
    </citation>
    <scope>NUCLEOTIDE SEQUENCE [LARGE SCALE GENOMIC DNA]</scope>
    <source>
        <strain evidence="8 9">CBS 789</strain>
    </source>
</reference>
<dbReference type="InterPro" id="IPR019800">
    <property type="entry name" value="Glyco_hydro_3_AS"/>
</dbReference>
<dbReference type="GeneID" id="26837352"/>
<dbReference type="InterPro" id="IPR002772">
    <property type="entry name" value="Glyco_hydro_3_C"/>
</dbReference>
<dbReference type="InterPro" id="IPR001764">
    <property type="entry name" value="Glyco_hydro_3_N"/>
</dbReference>
<evidence type="ECO:0000256" key="4">
    <source>
        <dbReference type="ARBA" id="ARBA00022801"/>
    </source>
</evidence>
<dbReference type="InterPro" id="IPR037524">
    <property type="entry name" value="PA14/GLEYA"/>
</dbReference>
<evidence type="ECO:0000259" key="7">
    <source>
        <dbReference type="PROSITE" id="PS51820"/>
    </source>
</evidence>
<evidence type="ECO:0000256" key="5">
    <source>
        <dbReference type="ARBA" id="ARBA00023295"/>
    </source>
</evidence>
<dbReference type="EC" id="3.2.1.21" evidence="3 6"/>
<keyword evidence="4 6" id="KW-0378">Hydrolase</keyword>
<accession>A0A0V1Q5W4</accession>
<evidence type="ECO:0000313" key="9">
    <source>
        <dbReference type="Proteomes" id="UP000054251"/>
    </source>
</evidence>
<evidence type="ECO:0000313" key="8">
    <source>
        <dbReference type="EMBL" id="KSA03888.1"/>
    </source>
</evidence>
<dbReference type="FunFam" id="2.60.40.10:FF:000495">
    <property type="entry name" value="Periplasmic beta-glucosidase"/>
    <property type="match status" value="1"/>
</dbReference>
<dbReference type="InterPro" id="IPR036962">
    <property type="entry name" value="Glyco_hydro_3_N_sf"/>
</dbReference>
<dbReference type="Gene3D" id="3.40.50.1700">
    <property type="entry name" value="Glycoside hydrolase family 3 C-terminal domain"/>
    <property type="match status" value="1"/>
</dbReference>
<dbReference type="Proteomes" id="UP000054251">
    <property type="component" value="Unassembled WGS sequence"/>
</dbReference>
<dbReference type="InterPro" id="IPR050288">
    <property type="entry name" value="Cellulose_deg_GH3"/>
</dbReference>
<dbReference type="EMBL" id="LMYN01000004">
    <property type="protein sequence ID" value="KSA03888.1"/>
    <property type="molecule type" value="Genomic_DNA"/>
</dbReference>
<dbReference type="Pfam" id="PF00933">
    <property type="entry name" value="Glyco_hydro_3"/>
    <property type="match status" value="1"/>
</dbReference>
<comment type="similarity">
    <text evidence="2 6">Belongs to the glycosyl hydrolase 3 family.</text>
</comment>
<gene>
    <name evidence="8" type="ORF">AC631_00343</name>
</gene>
<keyword evidence="5 6" id="KW-0326">Glycosidase</keyword>
<dbReference type="InterPro" id="IPR017853">
    <property type="entry name" value="GH"/>
</dbReference>
<name>A0A0V1Q5W4_9ASCO</name>
<dbReference type="PANTHER" id="PTHR42715">
    <property type="entry name" value="BETA-GLUCOSIDASE"/>
    <property type="match status" value="1"/>
</dbReference>
<dbReference type="SUPFAM" id="SSF52279">
    <property type="entry name" value="Beta-D-glucan exohydrolase, C-terminal domain"/>
    <property type="match status" value="1"/>
</dbReference>
<keyword evidence="6" id="KW-0624">Polysaccharide degradation</keyword>
<evidence type="ECO:0000256" key="1">
    <source>
        <dbReference type="ARBA" id="ARBA00000448"/>
    </source>
</evidence>